<proteinExistence type="predicted"/>
<organism evidence="1 2">
    <name type="scientific">Candidatus Rickettsiella viridis</name>
    <dbReference type="NCBI Taxonomy" id="676208"/>
    <lineage>
        <taxon>Bacteria</taxon>
        <taxon>Pseudomonadati</taxon>
        <taxon>Pseudomonadota</taxon>
        <taxon>Gammaproteobacteria</taxon>
        <taxon>Legionellales</taxon>
        <taxon>Coxiellaceae</taxon>
        <taxon>Rickettsiella</taxon>
    </lineage>
</organism>
<accession>A0A2Z5UVD4</accession>
<evidence type="ECO:0000313" key="2">
    <source>
        <dbReference type="Proteomes" id="UP000282483"/>
    </source>
</evidence>
<gene>
    <name evidence="1" type="ORF">RVIR1_04060</name>
</gene>
<sequence>MAQLNKHSVFLHLTGHSHLLTQRAFNQDTTNNFVTRF</sequence>
<keyword evidence="2" id="KW-1185">Reference proteome</keyword>
<reference evidence="1 2" key="1">
    <citation type="submission" date="2017-03" db="EMBL/GenBank/DDBJ databases">
        <title>The genome sequence of Candidatus Rickettsiella viridis.</title>
        <authorList>
            <person name="Nikoh N."/>
            <person name="Tsuchida T."/>
            <person name="Yamaguchi K."/>
            <person name="Maeda T."/>
            <person name="Shigenobu S."/>
            <person name="Fukatsu T."/>
        </authorList>
    </citation>
    <scope>NUCLEOTIDE SEQUENCE [LARGE SCALE GENOMIC DNA]</scope>
    <source>
        <strain evidence="1 2">Ap-RA04</strain>
    </source>
</reference>
<dbReference type="Proteomes" id="UP000282483">
    <property type="component" value="Chromosome"/>
</dbReference>
<dbReference type="AlphaFoldDB" id="A0A2Z5UVD4"/>
<evidence type="ECO:0000313" key="1">
    <source>
        <dbReference type="EMBL" id="BBB14920.1"/>
    </source>
</evidence>
<name>A0A2Z5UVD4_9COXI</name>
<dbReference type="EMBL" id="AP018005">
    <property type="protein sequence ID" value="BBB14920.1"/>
    <property type="molecule type" value="Genomic_DNA"/>
</dbReference>
<protein>
    <submittedName>
        <fullName evidence="1">Uncharacterized protein</fullName>
    </submittedName>
</protein>
<dbReference type="KEGG" id="rvi:RVIR1_04060"/>